<evidence type="ECO:0000313" key="16">
    <source>
        <dbReference type="EMBL" id="KAK9756141.1"/>
    </source>
</evidence>
<feature type="domain" description="H15" evidence="15">
    <location>
        <begin position="114"/>
        <end position="185"/>
    </location>
</feature>
<dbReference type="GO" id="GO:0005730">
    <property type="term" value="C:nucleolus"/>
    <property type="evidence" value="ECO:0007669"/>
    <property type="project" value="UniProtKB-SubCell"/>
</dbReference>
<dbReference type="SMART" id="SM00717">
    <property type="entry name" value="SANT"/>
    <property type="match status" value="1"/>
</dbReference>
<dbReference type="PROSITE" id="PS51504">
    <property type="entry name" value="H15"/>
    <property type="match status" value="1"/>
</dbReference>
<evidence type="ECO:0000256" key="7">
    <source>
        <dbReference type="ARBA" id="ARBA00023163"/>
    </source>
</evidence>
<dbReference type="PROSITE" id="PS50090">
    <property type="entry name" value="MYB_LIKE"/>
    <property type="match status" value="1"/>
</dbReference>
<dbReference type="Pfam" id="PF00249">
    <property type="entry name" value="Myb_DNA-binding"/>
    <property type="match status" value="1"/>
</dbReference>
<dbReference type="GO" id="GO:0003691">
    <property type="term" value="F:double-stranded telomeric DNA binding"/>
    <property type="evidence" value="ECO:0007669"/>
    <property type="project" value="InterPro"/>
</dbReference>
<feature type="domain" description="Myb-like" evidence="13">
    <location>
        <begin position="5"/>
        <end position="57"/>
    </location>
</feature>
<reference evidence="16" key="1">
    <citation type="submission" date="2024-03" db="EMBL/GenBank/DDBJ databases">
        <title>WGS assembly of Saponaria officinalis var. Norfolk2.</title>
        <authorList>
            <person name="Jenkins J."/>
            <person name="Shu S."/>
            <person name="Grimwood J."/>
            <person name="Barry K."/>
            <person name="Goodstein D."/>
            <person name="Schmutz J."/>
            <person name="Leebens-Mack J."/>
            <person name="Osbourn A."/>
        </authorList>
    </citation>
    <scope>NUCLEOTIDE SEQUENCE [LARGE SCALE GENOMIC DNA]</scope>
    <source>
        <strain evidence="16">JIC</strain>
    </source>
</reference>
<keyword evidence="5 11" id="KW-0175">Coiled coil</keyword>
<keyword evidence="7" id="KW-0804">Transcription</keyword>
<name>A0AAW1N943_SAPOF</name>
<feature type="region of interest" description="Disordered" evidence="12">
    <location>
        <begin position="188"/>
        <end position="207"/>
    </location>
</feature>
<evidence type="ECO:0000259" key="14">
    <source>
        <dbReference type="PROSITE" id="PS51294"/>
    </source>
</evidence>
<dbReference type="AlphaFoldDB" id="A0AAW1N943"/>
<evidence type="ECO:0000256" key="5">
    <source>
        <dbReference type="ARBA" id="ARBA00023054"/>
    </source>
</evidence>
<feature type="compositionally biased region" description="Basic and acidic residues" evidence="12">
    <location>
        <begin position="191"/>
        <end position="207"/>
    </location>
</feature>
<organism evidence="16 17">
    <name type="scientific">Saponaria officinalis</name>
    <name type="common">Common soapwort</name>
    <name type="synonym">Lychnis saponaria</name>
    <dbReference type="NCBI Taxonomy" id="3572"/>
    <lineage>
        <taxon>Eukaryota</taxon>
        <taxon>Viridiplantae</taxon>
        <taxon>Streptophyta</taxon>
        <taxon>Embryophyta</taxon>
        <taxon>Tracheophyta</taxon>
        <taxon>Spermatophyta</taxon>
        <taxon>Magnoliopsida</taxon>
        <taxon>eudicotyledons</taxon>
        <taxon>Gunneridae</taxon>
        <taxon>Pentapetalae</taxon>
        <taxon>Caryophyllales</taxon>
        <taxon>Caryophyllaceae</taxon>
        <taxon>Caryophylleae</taxon>
        <taxon>Saponaria</taxon>
    </lineage>
</organism>
<evidence type="ECO:0000256" key="12">
    <source>
        <dbReference type="SAM" id="MobiDB-lite"/>
    </source>
</evidence>
<dbReference type="InterPro" id="IPR036390">
    <property type="entry name" value="WH_DNA-bd_sf"/>
</dbReference>
<dbReference type="SMART" id="SM00526">
    <property type="entry name" value="H15"/>
    <property type="match status" value="1"/>
</dbReference>
<evidence type="ECO:0000256" key="6">
    <source>
        <dbReference type="ARBA" id="ARBA00023125"/>
    </source>
</evidence>
<evidence type="ECO:0000256" key="3">
    <source>
        <dbReference type="ARBA" id="ARBA00022454"/>
    </source>
</evidence>
<evidence type="ECO:0000256" key="1">
    <source>
        <dbReference type="ARBA" id="ARBA00004286"/>
    </source>
</evidence>
<dbReference type="PANTHER" id="PTHR46267">
    <property type="entry name" value="SINGLE MYB HISTONE 4"/>
    <property type="match status" value="1"/>
</dbReference>
<dbReference type="InterPro" id="IPR036388">
    <property type="entry name" value="WH-like_DNA-bd_sf"/>
</dbReference>
<dbReference type="SUPFAM" id="SSF46785">
    <property type="entry name" value="Winged helix' DNA-binding domain"/>
    <property type="match status" value="1"/>
</dbReference>
<dbReference type="FunFam" id="1.10.10.60:FF:000168">
    <property type="entry name" value="Telomere repeat-binding factor 1"/>
    <property type="match status" value="1"/>
</dbReference>
<dbReference type="InterPro" id="IPR017930">
    <property type="entry name" value="Myb_dom"/>
</dbReference>
<keyword evidence="4" id="KW-0805">Transcription regulation</keyword>
<dbReference type="CDD" id="cd11660">
    <property type="entry name" value="SANT_TRF"/>
    <property type="match status" value="1"/>
</dbReference>
<evidence type="ECO:0000256" key="10">
    <source>
        <dbReference type="ARBA" id="ARBA00053063"/>
    </source>
</evidence>
<evidence type="ECO:0000256" key="4">
    <source>
        <dbReference type="ARBA" id="ARBA00023015"/>
    </source>
</evidence>
<sequence length="289" mass="32070">MGAPKEKWTAEEEAALQAGVRKHGPGKWQTILRDPDFMHVLTSRSNVDLKDKWRNINVTLSGFGSREKARLALKRNPLFPKLDDKVKVINSAPIAENVSEAKPLMHKETIKTDSKKPYTRLDNVILEAIISLKELKGSDKNAIATYIEERYQTPPNFSILLNSKLKSLTAKGQLIKAKHKYQISISQPSWETRKSSPSETTLVDRPRSQRKDLKIFTRLENATDFEKMKSMSAEEAAAAAQAVAEAEAAIAEAEKAAREAEAAEAEADAARVFAEAAMRALSCQTLHAC</sequence>
<dbReference type="GO" id="GO:0006334">
    <property type="term" value="P:nucleosome assembly"/>
    <property type="evidence" value="ECO:0007669"/>
    <property type="project" value="InterPro"/>
</dbReference>
<protein>
    <recommendedName>
        <fullName evidence="9">MYB transcription factor</fullName>
    </recommendedName>
</protein>
<keyword evidence="8" id="KW-0539">Nucleus</keyword>
<evidence type="ECO:0000256" key="11">
    <source>
        <dbReference type="SAM" id="Coils"/>
    </source>
</evidence>
<feature type="domain" description="HTH myb-type" evidence="14">
    <location>
        <begin position="1"/>
        <end position="61"/>
    </location>
</feature>
<dbReference type="Proteomes" id="UP001443914">
    <property type="component" value="Unassembled WGS sequence"/>
</dbReference>
<keyword evidence="6" id="KW-0238">DNA-binding</keyword>
<feature type="coiled-coil region" evidence="11">
    <location>
        <begin position="236"/>
        <end position="270"/>
    </location>
</feature>
<dbReference type="EMBL" id="JBDFQZ010000001">
    <property type="protein sequence ID" value="KAK9756141.1"/>
    <property type="molecule type" value="Genomic_DNA"/>
</dbReference>
<evidence type="ECO:0000259" key="13">
    <source>
        <dbReference type="PROSITE" id="PS50090"/>
    </source>
</evidence>
<dbReference type="Pfam" id="PF00538">
    <property type="entry name" value="Linker_histone"/>
    <property type="match status" value="1"/>
</dbReference>
<evidence type="ECO:0000256" key="2">
    <source>
        <dbReference type="ARBA" id="ARBA00004604"/>
    </source>
</evidence>
<dbReference type="PANTHER" id="PTHR46267:SF11">
    <property type="entry name" value="TELOMERE REPEAT-BINDING FACTOR 2"/>
    <property type="match status" value="1"/>
</dbReference>
<evidence type="ECO:0000313" key="17">
    <source>
        <dbReference type="Proteomes" id="UP001443914"/>
    </source>
</evidence>
<dbReference type="InterPro" id="IPR009057">
    <property type="entry name" value="Homeodomain-like_sf"/>
</dbReference>
<comment type="caution">
    <text evidence="16">The sequence shown here is derived from an EMBL/GenBank/DDBJ whole genome shotgun (WGS) entry which is preliminary data.</text>
</comment>
<dbReference type="InterPro" id="IPR001005">
    <property type="entry name" value="SANT/Myb"/>
</dbReference>
<evidence type="ECO:0000256" key="9">
    <source>
        <dbReference type="ARBA" id="ARBA00032813"/>
    </source>
</evidence>
<dbReference type="InterPro" id="IPR044597">
    <property type="entry name" value="SMH1-6"/>
</dbReference>
<comment type="function">
    <text evidence="10">Binds preferentially double-stranded telomeric repeats.</text>
</comment>
<comment type="subcellular location">
    <subcellularLocation>
        <location evidence="1">Chromosome</location>
    </subcellularLocation>
    <subcellularLocation>
        <location evidence="2">Nucleus</location>
        <location evidence="2">Nucleolus</location>
    </subcellularLocation>
</comment>
<evidence type="ECO:0000256" key="8">
    <source>
        <dbReference type="ARBA" id="ARBA00023242"/>
    </source>
</evidence>
<gene>
    <name evidence="16" type="ORF">RND81_01G076500</name>
</gene>
<evidence type="ECO:0000259" key="15">
    <source>
        <dbReference type="PROSITE" id="PS51504"/>
    </source>
</evidence>
<dbReference type="InterPro" id="IPR005818">
    <property type="entry name" value="Histone_H1/H5_H15"/>
</dbReference>
<dbReference type="FunFam" id="1.10.246.220:FF:000002">
    <property type="entry name" value="Telomere repeat-binding factor 1"/>
    <property type="match status" value="1"/>
</dbReference>
<proteinExistence type="predicted"/>
<accession>A0AAW1N943</accession>
<keyword evidence="3" id="KW-0158">Chromosome</keyword>
<keyword evidence="17" id="KW-1185">Reference proteome</keyword>
<dbReference type="PROSITE" id="PS51294">
    <property type="entry name" value="HTH_MYB"/>
    <property type="match status" value="1"/>
</dbReference>
<dbReference type="GO" id="GO:0000786">
    <property type="term" value="C:nucleosome"/>
    <property type="evidence" value="ECO:0007669"/>
    <property type="project" value="InterPro"/>
</dbReference>
<dbReference type="Gene3D" id="1.10.10.60">
    <property type="entry name" value="Homeodomain-like"/>
    <property type="match status" value="1"/>
</dbReference>
<dbReference type="Gene3D" id="1.10.10.10">
    <property type="entry name" value="Winged helix-like DNA-binding domain superfamily/Winged helix DNA-binding domain"/>
    <property type="match status" value="1"/>
</dbReference>
<dbReference type="SUPFAM" id="SSF46689">
    <property type="entry name" value="Homeodomain-like"/>
    <property type="match status" value="1"/>
</dbReference>